<comment type="subcellular location">
    <subcellularLocation>
        <location evidence="1">Cell membrane</location>
        <topology evidence="1">Multi-pass membrane protein</topology>
    </subcellularLocation>
</comment>
<dbReference type="AlphaFoldDB" id="A0A5J4J0W2"/>
<evidence type="ECO:0000256" key="5">
    <source>
        <dbReference type="ARBA" id="ARBA00023136"/>
    </source>
</evidence>
<dbReference type="Pfam" id="PF01810">
    <property type="entry name" value="LysE"/>
    <property type="match status" value="1"/>
</dbReference>
<reference evidence="7 8" key="1">
    <citation type="submission" date="2019-08" db="EMBL/GenBank/DDBJ databases">
        <title>Draft genome sequence of Ulvibacter marinus type strain NBRC 109484.</title>
        <authorList>
            <person name="Kawano K."/>
            <person name="Ushijima N."/>
            <person name="Kihara M."/>
            <person name="Itoh H."/>
        </authorList>
    </citation>
    <scope>NUCLEOTIDE SEQUENCE [LARGE SCALE GENOMIC DNA]</scope>
    <source>
        <strain evidence="7 8">NBRC 109484</strain>
    </source>
</reference>
<evidence type="ECO:0000256" key="2">
    <source>
        <dbReference type="ARBA" id="ARBA00022475"/>
    </source>
</evidence>
<feature type="transmembrane region" description="Helical" evidence="6">
    <location>
        <begin position="6"/>
        <end position="25"/>
    </location>
</feature>
<name>A0A5J4J0W2_9FLAO</name>
<organism evidence="7 8">
    <name type="scientific">Patiriisocius marinus</name>
    <dbReference type="NCBI Taxonomy" id="1397112"/>
    <lineage>
        <taxon>Bacteria</taxon>
        <taxon>Pseudomonadati</taxon>
        <taxon>Bacteroidota</taxon>
        <taxon>Flavobacteriia</taxon>
        <taxon>Flavobacteriales</taxon>
        <taxon>Flavobacteriaceae</taxon>
        <taxon>Patiriisocius</taxon>
    </lineage>
</organism>
<dbReference type="PANTHER" id="PTHR30086">
    <property type="entry name" value="ARGININE EXPORTER PROTEIN ARGO"/>
    <property type="match status" value="1"/>
</dbReference>
<dbReference type="RefSeq" id="WP_151675363.1">
    <property type="nucleotide sequence ID" value="NZ_BKCG01000012.1"/>
</dbReference>
<dbReference type="GO" id="GO:0015171">
    <property type="term" value="F:amino acid transmembrane transporter activity"/>
    <property type="evidence" value="ECO:0007669"/>
    <property type="project" value="TreeGrafter"/>
</dbReference>
<keyword evidence="2" id="KW-1003">Cell membrane</keyword>
<accession>A0A5J4J0W2</accession>
<dbReference type="PANTHER" id="PTHR30086:SF20">
    <property type="entry name" value="ARGININE EXPORTER PROTEIN ARGO-RELATED"/>
    <property type="match status" value="1"/>
</dbReference>
<evidence type="ECO:0000313" key="8">
    <source>
        <dbReference type="Proteomes" id="UP000326509"/>
    </source>
</evidence>
<evidence type="ECO:0000256" key="1">
    <source>
        <dbReference type="ARBA" id="ARBA00004651"/>
    </source>
</evidence>
<dbReference type="GO" id="GO:0005886">
    <property type="term" value="C:plasma membrane"/>
    <property type="evidence" value="ECO:0007669"/>
    <property type="project" value="UniProtKB-SubCell"/>
</dbReference>
<protein>
    <submittedName>
        <fullName evidence="7">Lysine transporter LysE</fullName>
    </submittedName>
</protein>
<dbReference type="EMBL" id="BKCG01000012">
    <property type="protein sequence ID" value="GER60936.1"/>
    <property type="molecule type" value="Genomic_DNA"/>
</dbReference>
<comment type="caution">
    <text evidence="7">The sequence shown here is derived from an EMBL/GenBank/DDBJ whole genome shotgun (WGS) entry which is preliminary data.</text>
</comment>
<evidence type="ECO:0000256" key="4">
    <source>
        <dbReference type="ARBA" id="ARBA00022989"/>
    </source>
</evidence>
<keyword evidence="8" id="KW-1185">Reference proteome</keyword>
<feature type="transmembrane region" description="Helical" evidence="6">
    <location>
        <begin position="141"/>
        <end position="164"/>
    </location>
</feature>
<evidence type="ECO:0000313" key="7">
    <source>
        <dbReference type="EMBL" id="GER60936.1"/>
    </source>
</evidence>
<proteinExistence type="predicted"/>
<gene>
    <name evidence="7" type="ORF">ULMA_30440</name>
</gene>
<keyword evidence="3 6" id="KW-0812">Transmembrane</keyword>
<evidence type="ECO:0000256" key="6">
    <source>
        <dbReference type="SAM" id="Phobius"/>
    </source>
</evidence>
<feature type="transmembrane region" description="Helical" evidence="6">
    <location>
        <begin position="176"/>
        <end position="196"/>
    </location>
</feature>
<feature type="transmembrane region" description="Helical" evidence="6">
    <location>
        <begin position="65"/>
        <end position="84"/>
    </location>
</feature>
<keyword evidence="4 6" id="KW-1133">Transmembrane helix</keyword>
<feature type="transmembrane region" description="Helical" evidence="6">
    <location>
        <begin position="105"/>
        <end position="129"/>
    </location>
</feature>
<dbReference type="OrthoDB" id="679767at2"/>
<evidence type="ECO:0000256" key="3">
    <source>
        <dbReference type="ARBA" id="ARBA00022692"/>
    </source>
</evidence>
<keyword evidence="5 6" id="KW-0472">Membrane</keyword>
<sequence>MEILTGILLGLSTLLFVGPVFFYLIQATLQKGTYAGITAALGIILGDILYVYFCLNGLENYLNKPGHIKAIAVTGGLLLLLLGLENFFRKPKANSNLTKSLNKSLVAIFFRAFVLNFVNPFVFVVWVGFLTYSETKFSTQATPLILVFTLAVIFITDIIKVFLAKKLSYFFNTERLLLFRKFTGILMIIFAVKLFWTAI</sequence>
<dbReference type="InterPro" id="IPR001123">
    <property type="entry name" value="LeuE-type"/>
</dbReference>
<dbReference type="Proteomes" id="UP000326509">
    <property type="component" value="Unassembled WGS sequence"/>
</dbReference>
<feature type="transmembrane region" description="Helical" evidence="6">
    <location>
        <begin position="32"/>
        <end position="53"/>
    </location>
</feature>